<dbReference type="InterPro" id="IPR025158">
    <property type="entry name" value="Mg_chelat-rel_C"/>
</dbReference>
<dbReference type="PANTHER" id="PTHR32039">
    <property type="entry name" value="MAGNESIUM-CHELATASE SUBUNIT CHLI"/>
    <property type="match status" value="1"/>
</dbReference>
<dbReference type="Pfam" id="PF01078">
    <property type="entry name" value="Mg_chelatase"/>
    <property type="match status" value="1"/>
</dbReference>
<dbReference type="SUPFAM" id="SSF52540">
    <property type="entry name" value="P-loop containing nucleoside triphosphate hydrolases"/>
    <property type="match status" value="1"/>
</dbReference>
<dbReference type="SMART" id="SM00382">
    <property type="entry name" value="AAA"/>
    <property type="match status" value="1"/>
</dbReference>
<dbReference type="InterPro" id="IPR001208">
    <property type="entry name" value="MCM_dom"/>
</dbReference>
<dbReference type="PRINTS" id="PR01657">
    <property type="entry name" value="MCMFAMILY"/>
</dbReference>
<evidence type="ECO:0000259" key="4">
    <source>
        <dbReference type="PROSITE" id="PS50051"/>
    </source>
</evidence>
<dbReference type="GO" id="GO:0005524">
    <property type="term" value="F:ATP binding"/>
    <property type="evidence" value="ECO:0007669"/>
    <property type="project" value="UniProtKB-KW"/>
</dbReference>
<dbReference type="EMBL" id="MFEO01000015">
    <property type="protein sequence ID" value="OGE89902.1"/>
    <property type="molecule type" value="Genomic_DNA"/>
</dbReference>
<dbReference type="GO" id="GO:0003677">
    <property type="term" value="F:DNA binding"/>
    <property type="evidence" value="ECO:0007669"/>
    <property type="project" value="InterPro"/>
</dbReference>
<reference evidence="5 6" key="1">
    <citation type="journal article" date="2016" name="Nat. Commun.">
        <title>Thousands of microbial genomes shed light on interconnected biogeochemical processes in an aquifer system.</title>
        <authorList>
            <person name="Anantharaman K."/>
            <person name="Brown C.T."/>
            <person name="Hug L.A."/>
            <person name="Sharon I."/>
            <person name="Castelle C.J."/>
            <person name="Probst A.J."/>
            <person name="Thomas B.C."/>
            <person name="Singh A."/>
            <person name="Wilkins M.J."/>
            <person name="Karaoz U."/>
            <person name="Brodie E.L."/>
            <person name="Williams K.H."/>
            <person name="Hubbard S.S."/>
            <person name="Banfield J.F."/>
        </authorList>
    </citation>
    <scope>NUCLEOTIDE SEQUENCE [LARGE SCALE GENOMIC DNA]</scope>
</reference>
<feature type="domain" description="MCM C-terminal AAA(+) ATPase" evidence="4">
    <location>
        <begin position="307"/>
        <end position="402"/>
    </location>
</feature>
<dbReference type="NCBIfam" id="TIGR00368">
    <property type="entry name" value="YifB family Mg chelatase-like AAA ATPase"/>
    <property type="match status" value="1"/>
</dbReference>
<evidence type="ECO:0000313" key="5">
    <source>
        <dbReference type="EMBL" id="OGE89902.1"/>
    </source>
</evidence>
<dbReference type="InterPro" id="IPR027417">
    <property type="entry name" value="P-loop_NTPase"/>
</dbReference>
<comment type="caution">
    <text evidence="5">The sequence shown here is derived from an EMBL/GenBank/DDBJ whole genome shotgun (WGS) entry which is preliminary data.</text>
</comment>
<evidence type="ECO:0000313" key="6">
    <source>
        <dbReference type="Proteomes" id="UP000178377"/>
    </source>
</evidence>
<accession>A0A1F5PJQ2</accession>
<name>A0A1F5PJQ2_9BACT</name>
<comment type="similarity">
    <text evidence="1">Belongs to the Mg-chelatase subunits D/I family. ComM subfamily.</text>
</comment>
<dbReference type="AlphaFoldDB" id="A0A1F5PJQ2"/>
<dbReference type="SUPFAM" id="SSF54211">
    <property type="entry name" value="Ribosomal protein S5 domain 2-like"/>
    <property type="match status" value="1"/>
</dbReference>
<organism evidence="5 6">
    <name type="scientific">Candidatus Doudnabacteria bacterium RIFCSPHIGHO2_01_FULL_50_11</name>
    <dbReference type="NCBI Taxonomy" id="1817828"/>
    <lineage>
        <taxon>Bacteria</taxon>
        <taxon>Candidatus Doudnaibacteriota</taxon>
    </lineage>
</organism>
<dbReference type="PANTHER" id="PTHR32039:SF7">
    <property type="entry name" value="COMPETENCE PROTEIN COMM"/>
    <property type="match status" value="1"/>
</dbReference>
<dbReference type="PROSITE" id="PS50051">
    <property type="entry name" value="MCM_2"/>
    <property type="match status" value="1"/>
</dbReference>
<dbReference type="InterPro" id="IPR000523">
    <property type="entry name" value="Mg_chelatse_chII-like_cat_dom"/>
</dbReference>
<dbReference type="InterPro" id="IPR014721">
    <property type="entry name" value="Ribsml_uS5_D2-typ_fold_subgr"/>
</dbReference>
<dbReference type="Pfam" id="PF13541">
    <property type="entry name" value="ChlI"/>
    <property type="match status" value="1"/>
</dbReference>
<dbReference type="Gene3D" id="3.30.230.10">
    <property type="match status" value="1"/>
</dbReference>
<dbReference type="STRING" id="1817828.A2722_03760"/>
<proteinExistence type="inferred from homology"/>
<dbReference type="Gene3D" id="3.40.50.300">
    <property type="entry name" value="P-loop containing nucleotide triphosphate hydrolases"/>
    <property type="match status" value="1"/>
</dbReference>
<keyword evidence="3" id="KW-0067">ATP-binding</keyword>
<gene>
    <name evidence="5" type="ORF">A2722_03760</name>
</gene>
<dbReference type="InterPro" id="IPR045006">
    <property type="entry name" value="CHLI-like"/>
</dbReference>
<evidence type="ECO:0000256" key="2">
    <source>
        <dbReference type="ARBA" id="ARBA00022741"/>
    </source>
</evidence>
<dbReference type="Proteomes" id="UP000178377">
    <property type="component" value="Unassembled WGS sequence"/>
</dbReference>
<evidence type="ECO:0000256" key="1">
    <source>
        <dbReference type="ARBA" id="ARBA00006354"/>
    </source>
</evidence>
<dbReference type="InterPro" id="IPR004482">
    <property type="entry name" value="Mg_chelat-rel"/>
</dbReference>
<evidence type="ECO:0000256" key="3">
    <source>
        <dbReference type="ARBA" id="ARBA00022840"/>
    </source>
</evidence>
<sequence>MPSFPPTTAFEQRPSHQLTKVFSASVVGIEAEIVEVEVDVSPGLPNVIIVGLPDIAVKEARERVKSAIKNSHSVFPTSRVAVNLAPADLPKNGTHFDLPIAISILANSGQLKFDSERMVFLGELSLDGKVRGVSGVLSTALSAKQRGFMSVMVPEDNAAEATLVGGLEVIPVKSLQEAVAHLQNLRPIQPAVRAMAKKARLHGNGLDMRDIKGQEQAKRALEIAAAGSHNILMIGPPGSGKTILARTFPTILPQLSEEEMLEVTKIYSVAGALSGRRELITTRPFRSPHHTASAVSLVGGGSIPRPGEISLAHRGVLFLDELPEFNQSVLESLRQPMEDGIVTIARASGAMTFPARFTLVAAQNPCPCGYYNDPDRPCTCSPGQIQRYNKKVSGPLLDRIDLCVQVPRISYDKITKEAGVERSADLQNRVEDARSRQTQRFSLGETASRTNAEMGIRELKQYSRLNEESHSLLKTAIETLHLSTRSYSRILKIARTIADLSGEANIRTADLAEALLYRPGQE</sequence>
<dbReference type="InterPro" id="IPR020568">
    <property type="entry name" value="Ribosomal_Su5_D2-typ_SF"/>
</dbReference>
<dbReference type="InterPro" id="IPR003593">
    <property type="entry name" value="AAA+_ATPase"/>
</dbReference>
<dbReference type="Pfam" id="PF13335">
    <property type="entry name" value="Mg_chelatase_C"/>
    <property type="match status" value="1"/>
</dbReference>
<keyword evidence="2" id="KW-0547">Nucleotide-binding</keyword>
<protein>
    <recommendedName>
        <fullName evidence="4">MCM C-terminal AAA(+) ATPase domain-containing protein</fullName>
    </recommendedName>
</protein>